<evidence type="ECO:0000256" key="7">
    <source>
        <dbReference type="PROSITE-ProRule" id="PRU00023"/>
    </source>
</evidence>
<dbReference type="InterPro" id="IPR026961">
    <property type="entry name" value="PGG_dom"/>
</dbReference>
<evidence type="ECO:0000256" key="3">
    <source>
        <dbReference type="ARBA" id="ARBA00022737"/>
    </source>
</evidence>
<dbReference type="InterPro" id="IPR036770">
    <property type="entry name" value="Ankyrin_rpt-contain_sf"/>
</dbReference>
<dbReference type="SUPFAM" id="SSF48403">
    <property type="entry name" value="Ankyrin repeat"/>
    <property type="match status" value="1"/>
</dbReference>
<feature type="non-terminal residue" evidence="10">
    <location>
        <position position="440"/>
    </location>
</feature>
<gene>
    <name evidence="10" type="ORF">KI387_008886</name>
</gene>
<feature type="repeat" description="ANK" evidence="7">
    <location>
        <begin position="185"/>
        <end position="207"/>
    </location>
</feature>
<dbReference type="PROSITE" id="PS50297">
    <property type="entry name" value="ANK_REP_REGION"/>
    <property type="match status" value="2"/>
</dbReference>
<feature type="compositionally biased region" description="Polar residues" evidence="8">
    <location>
        <begin position="383"/>
        <end position="395"/>
    </location>
</feature>
<dbReference type="Gene3D" id="1.25.40.20">
    <property type="entry name" value="Ankyrin repeat-containing domain"/>
    <property type="match status" value="2"/>
</dbReference>
<dbReference type="Proteomes" id="UP000824469">
    <property type="component" value="Unassembled WGS sequence"/>
</dbReference>
<name>A0AA38FJG3_TAXCH</name>
<evidence type="ECO:0000256" key="6">
    <source>
        <dbReference type="ARBA" id="ARBA00023136"/>
    </source>
</evidence>
<feature type="region of interest" description="Disordered" evidence="8">
    <location>
        <begin position="377"/>
        <end position="396"/>
    </location>
</feature>
<evidence type="ECO:0000313" key="10">
    <source>
        <dbReference type="EMBL" id="KAH9304482.1"/>
    </source>
</evidence>
<organism evidence="10 11">
    <name type="scientific">Taxus chinensis</name>
    <name type="common">Chinese yew</name>
    <name type="synonym">Taxus wallichiana var. chinensis</name>
    <dbReference type="NCBI Taxonomy" id="29808"/>
    <lineage>
        <taxon>Eukaryota</taxon>
        <taxon>Viridiplantae</taxon>
        <taxon>Streptophyta</taxon>
        <taxon>Embryophyta</taxon>
        <taxon>Tracheophyta</taxon>
        <taxon>Spermatophyta</taxon>
        <taxon>Pinopsida</taxon>
        <taxon>Pinidae</taxon>
        <taxon>Conifers II</taxon>
        <taxon>Cupressales</taxon>
        <taxon>Taxaceae</taxon>
        <taxon>Taxus</taxon>
    </lineage>
</organism>
<proteinExistence type="predicted"/>
<sequence length="440" mass="48298">MRSDLFIAAKKGNLKALQILCRENANGRCRMQSEVTFERNTVLHIVAREGHLELVTWILQNAKCPSILAGARNSDKNTPLHEAAKKGNPEVVRILLKYNKYAVYRRNQFGETALIIASQHGHVDAARLLLAATPLFLVFWPGVDHQTCLNAAAHGGHLEVVKLILNEKPSCLNMIHLILLVGDVNGVTPLHAAVHGGHLEIVREILNTPLNWFCGMNCCDKSLMTKKDDLGRCAIHIAAMKGYGNIVDLFISMMPDCVEIRSSCLKTAVHFAVEYNQIGIVKRLVSENEDEITAKLVSCDFDLSGNTALHMAAMNSVDPELLEYLLSFPNVNLHAINNKGLSPLDIAVEAASQNTSDFGEIVRIFEGVGATRSLIRHSKPWKHSQQNNSKDNGSVQDDKILDVDTLVASLIATVTFAAIFQVPGGTNESNDIKNHIGVAR</sequence>
<dbReference type="Pfam" id="PF13962">
    <property type="entry name" value="PGG"/>
    <property type="match status" value="1"/>
</dbReference>
<evidence type="ECO:0000256" key="8">
    <source>
        <dbReference type="SAM" id="MobiDB-lite"/>
    </source>
</evidence>
<accession>A0AA38FJG3</accession>
<feature type="domain" description="PGG" evidence="9">
    <location>
        <begin position="405"/>
        <end position="437"/>
    </location>
</feature>
<keyword evidence="6" id="KW-0472">Membrane</keyword>
<dbReference type="Pfam" id="PF12796">
    <property type="entry name" value="Ank_2"/>
    <property type="match status" value="3"/>
</dbReference>
<dbReference type="AlphaFoldDB" id="A0AA38FJG3"/>
<keyword evidence="3" id="KW-0677">Repeat</keyword>
<keyword evidence="5 7" id="KW-0040">ANK repeat</keyword>
<feature type="repeat" description="ANK" evidence="7">
    <location>
        <begin position="75"/>
        <end position="99"/>
    </location>
</feature>
<evidence type="ECO:0000256" key="5">
    <source>
        <dbReference type="ARBA" id="ARBA00023043"/>
    </source>
</evidence>
<dbReference type="EMBL" id="JAHRHJ020000008">
    <property type="protein sequence ID" value="KAH9304482.1"/>
    <property type="molecule type" value="Genomic_DNA"/>
</dbReference>
<comment type="caution">
    <text evidence="10">The sequence shown here is derived from an EMBL/GenBank/DDBJ whole genome shotgun (WGS) entry which is preliminary data.</text>
</comment>
<comment type="subcellular location">
    <subcellularLocation>
        <location evidence="1">Membrane</location>
        <topology evidence="1">Multi-pass membrane protein</topology>
    </subcellularLocation>
</comment>
<evidence type="ECO:0000256" key="4">
    <source>
        <dbReference type="ARBA" id="ARBA00022989"/>
    </source>
</evidence>
<dbReference type="SMART" id="SM00248">
    <property type="entry name" value="ANK"/>
    <property type="match status" value="9"/>
</dbReference>
<keyword evidence="2" id="KW-0812">Transmembrane</keyword>
<dbReference type="GO" id="GO:0005886">
    <property type="term" value="C:plasma membrane"/>
    <property type="evidence" value="ECO:0007669"/>
    <property type="project" value="TreeGrafter"/>
</dbReference>
<evidence type="ECO:0000313" key="11">
    <source>
        <dbReference type="Proteomes" id="UP000824469"/>
    </source>
</evidence>
<evidence type="ECO:0000256" key="1">
    <source>
        <dbReference type="ARBA" id="ARBA00004141"/>
    </source>
</evidence>
<keyword evidence="4" id="KW-1133">Transmembrane helix</keyword>
<evidence type="ECO:0000256" key="2">
    <source>
        <dbReference type="ARBA" id="ARBA00022692"/>
    </source>
</evidence>
<dbReference type="PANTHER" id="PTHR24186">
    <property type="entry name" value="PROTEIN PHOSPHATASE 1 REGULATORY SUBUNIT"/>
    <property type="match status" value="1"/>
</dbReference>
<dbReference type="OMA" id="HKDMAEL"/>
<protein>
    <recommendedName>
        <fullName evidence="9">PGG domain-containing protein</fullName>
    </recommendedName>
</protein>
<reference evidence="10 11" key="1">
    <citation type="journal article" date="2021" name="Nat. Plants">
        <title>The Taxus genome provides insights into paclitaxel biosynthesis.</title>
        <authorList>
            <person name="Xiong X."/>
            <person name="Gou J."/>
            <person name="Liao Q."/>
            <person name="Li Y."/>
            <person name="Zhou Q."/>
            <person name="Bi G."/>
            <person name="Li C."/>
            <person name="Du R."/>
            <person name="Wang X."/>
            <person name="Sun T."/>
            <person name="Guo L."/>
            <person name="Liang H."/>
            <person name="Lu P."/>
            <person name="Wu Y."/>
            <person name="Zhang Z."/>
            <person name="Ro D.K."/>
            <person name="Shang Y."/>
            <person name="Huang S."/>
            <person name="Yan J."/>
        </authorList>
    </citation>
    <scope>NUCLEOTIDE SEQUENCE [LARGE SCALE GENOMIC DNA]</scope>
    <source>
        <strain evidence="10">Ta-2019</strain>
    </source>
</reference>
<keyword evidence="11" id="KW-1185">Reference proteome</keyword>
<dbReference type="InterPro" id="IPR002110">
    <property type="entry name" value="Ankyrin_rpt"/>
</dbReference>
<dbReference type="PROSITE" id="PS50088">
    <property type="entry name" value="ANK_REPEAT"/>
    <property type="match status" value="2"/>
</dbReference>
<dbReference type="Pfam" id="PF00023">
    <property type="entry name" value="Ank"/>
    <property type="match status" value="2"/>
</dbReference>
<evidence type="ECO:0000259" key="9">
    <source>
        <dbReference type="Pfam" id="PF13962"/>
    </source>
</evidence>
<dbReference type="PANTHER" id="PTHR24186:SF38">
    <property type="entry name" value="ANKYRIN REPEAT FAMILY PROTEIN"/>
    <property type="match status" value="1"/>
</dbReference>